<sequence>MDHNYQPSYQSFNPYTTNYDAGRHTSNDDSNPPQYNHHASSSSRPPIDPAPSTSLNSPSFDILEWHPAYQSCQRYFLDHAQHDPGTQAVCALINIRLPFQWLGSPVTSSSQPSGGGTSAGGGGGGPGQRSSSHTGVPSGSTNHAFTFSSGNGPSNMRLNPSPSRAAGPPIFVSPIPYIRRLVVTGFDKPPILHGFFGDDYIKGIMPHVECERRNYLFAAKSGGWRSCKRAYDVGSGGGVGGGAGGDETVPFMKALKDVPAEELRAAEADWSRWLGMEDWMVGEDGPEVKREDQGDEMESGIRGGHSERMNTRLDGRHHGEEGSSRAGAGMEHYRSNS</sequence>
<feature type="compositionally biased region" description="Polar residues" evidence="1">
    <location>
        <begin position="1"/>
        <end position="19"/>
    </location>
</feature>
<gene>
    <name evidence="2" type="ORF">ZT1A5_G10770</name>
</gene>
<dbReference type="Proteomes" id="UP000215453">
    <property type="component" value="Chromosome 12"/>
</dbReference>
<feature type="compositionally biased region" description="Basic and acidic residues" evidence="1">
    <location>
        <begin position="304"/>
        <end position="323"/>
    </location>
</feature>
<dbReference type="EMBL" id="LT882687">
    <property type="protein sequence ID" value="SMY29323.1"/>
    <property type="molecule type" value="Genomic_DNA"/>
</dbReference>
<dbReference type="PANTHER" id="PTHR42087">
    <property type="entry name" value="ILP IS AN APOPTOSIS INHIBITOR"/>
    <property type="match status" value="1"/>
</dbReference>
<accession>A0A1Y6LY44</accession>
<feature type="compositionally biased region" description="Polar residues" evidence="1">
    <location>
        <begin position="133"/>
        <end position="162"/>
    </location>
</feature>
<organism evidence="2 3">
    <name type="scientific">Zymoseptoria tritici ST99CH_1A5</name>
    <dbReference type="NCBI Taxonomy" id="1276529"/>
    <lineage>
        <taxon>Eukaryota</taxon>
        <taxon>Fungi</taxon>
        <taxon>Dikarya</taxon>
        <taxon>Ascomycota</taxon>
        <taxon>Pezizomycotina</taxon>
        <taxon>Dothideomycetes</taxon>
        <taxon>Dothideomycetidae</taxon>
        <taxon>Mycosphaerellales</taxon>
        <taxon>Mycosphaerellaceae</taxon>
        <taxon>Zymoseptoria</taxon>
    </lineage>
</organism>
<evidence type="ECO:0000313" key="2">
    <source>
        <dbReference type="EMBL" id="SMY29323.1"/>
    </source>
</evidence>
<feature type="region of interest" description="Disordered" evidence="1">
    <location>
        <begin position="1"/>
        <end position="55"/>
    </location>
</feature>
<reference evidence="2 3" key="1">
    <citation type="submission" date="2016-10" db="EMBL/GenBank/DDBJ databases">
        <authorList>
            <person name="Varghese N."/>
        </authorList>
    </citation>
    <scope>NUCLEOTIDE SEQUENCE [LARGE SCALE GENOMIC DNA]</scope>
</reference>
<feature type="compositionally biased region" description="Gly residues" evidence="1">
    <location>
        <begin position="113"/>
        <end position="127"/>
    </location>
</feature>
<name>A0A1Y6LY44_ZYMTR</name>
<dbReference type="AlphaFoldDB" id="A0A1Y6LY44"/>
<feature type="region of interest" description="Disordered" evidence="1">
    <location>
        <begin position="285"/>
        <end position="337"/>
    </location>
</feature>
<evidence type="ECO:0000256" key="1">
    <source>
        <dbReference type="SAM" id="MobiDB-lite"/>
    </source>
</evidence>
<feature type="region of interest" description="Disordered" evidence="1">
    <location>
        <begin position="105"/>
        <end position="162"/>
    </location>
</feature>
<dbReference type="InterPro" id="IPR053267">
    <property type="entry name" value="Verrucosidin_biosynth-assoc"/>
</dbReference>
<protein>
    <submittedName>
        <fullName evidence="2">Uncharacterized protein</fullName>
    </submittedName>
</protein>
<dbReference type="PANTHER" id="PTHR42087:SF1">
    <property type="entry name" value="ILP IS AN APOPTOSIS INHIBITOR"/>
    <property type="match status" value="1"/>
</dbReference>
<evidence type="ECO:0000313" key="3">
    <source>
        <dbReference type="Proteomes" id="UP000215453"/>
    </source>
</evidence>
<proteinExistence type="predicted"/>
<feature type="compositionally biased region" description="Polar residues" evidence="1">
    <location>
        <begin position="28"/>
        <end position="44"/>
    </location>
</feature>